<feature type="compositionally biased region" description="Basic residues" evidence="1">
    <location>
        <begin position="91"/>
        <end position="102"/>
    </location>
</feature>
<organism evidence="3 4">
    <name type="scientific">Tetradesmus obliquus</name>
    <name type="common">Green alga</name>
    <name type="synonym">Acutodesmus obliquus</name>
    <dbReference type="NCBI Taxonomy" id="3088"/>
    <lineage>
        <taxon>Eukaryota</taxon>
        <taxon>Viridiplantae</taxon>
        <taxon>Chlorophyta</taxon>
        <taxon>core chlorophytes</taxon>
        <taxon>Chlorophyceae</taxon>
        <taxon>CS clade</taxon>
        <taxon>Sphaeropleales</taxon>
        <taxon>Scenedesmaceae</taxon>
        <taxon>Tetradesmus</taxon>
    </lineage>
</organism>
<dbReference type="Gene3D" id="3.40.50.800">
    <property type="entry name" value="Anticodon-binding domain"/>
    <property type="match status" value="1"/>
</dbReference>
<sequence length="596" mass="65483">MTDGTAPDEGNKKRKLSHLKPSLRKKIKQQKAEELTPEEKQRRNEQKRRRDLALKLRAEGRGYDPKVFKKKKESKSPGRGGGGGGAAGAGSKHKKAKVKIKSSQRDKAPYHVIILPIAWHQRKEESQRILDASEKAQQLLTAAGLTCRIDDGDKFTPGQKMKYWELRGVKVRLEIGPKESLAGSAVLAVQAAAPGQVAQKSSVKVAEPMLSQRVKAALQKLGAMEIAAEGDEGGDAKAAQQQQESAAGSKRAAAEEGGEEQAAEEQQQHKKQKKKHKQQQEGDAAAAAAAAAEAVQVTDGNNLQLRQPASSTRRMLAADQVSTGTARPQCIWQNYNEFCTPLLTNWLQFKGTPSSPFLRAKLAAKARDDHCRNSYKTAEACCASDNTYRCTWRHQNNTCEASDAIELKTYELGYFLPSYLIIPPAMACPGSKAADFQSCTGRLPNACGDAPSNCFLDPSMYDGKVCLPKFAKGWSTEQLSQLVKRIDAADPQVFGNCEAACWVRQAKKCYDTSRRGKDACSKLPYCEYLSGTCYRTTSDFNQSSEYDIKVRKLYNLCSSAKSKKECEASNEAKLQVANDNVWKDYKQPTGAVQCKL</sequence>
<feature type="region of interest" description="Disordered" evidence="1">
    <location>
        <begin position="231"/>
        <end position="293"/>
    </location>
</feature>
<feature type="compositionally biased region" description="Basic and acidic residues" evidence="1">
    <location>
        <begin position="30"/>
        <end position="44"/>
    </location>
</feature>
<dbReference type="Proteomes" id="UP001244341">
    <property type="component" value="Chromosome 7b"/>
</dbReference>
<gene>
    <name evidence="3" type="ORF">OEZ85_012968</name>
</gene>
<feature type="compositionally biased region" description="Gly residues" evidence="1">
    <location>
        <begin position="78"/>
        <end position="88"/>
    </location>
</feature>
<dbReference type="InterPro" id="IPR036621">
    <property type="entry name" value="Anticodon-bd_dom_sf"/>
</dbReference>
<feature type="compositionally biased region" description="Basic residues" evidence="1">
    <location>
        <begin position="12"/>
        <end position="29"/>
    </location>
</feature>
<dbReference type="InterPro" id="IPR004154">
    <property type="entry name" value="Anticodon-bd"/>
</dbReference>
<feature type="domain" description="Anticodon-binding" evidence="2">
    <location>
        <begin position="112"/>
        <end position="184"/>
    </location>
</feature>
<dbReference type="EMBL" id="CP126214">
    <property type="protein sequence ID" value="WIA16262.1"/>
    <property type="molecule type" value="Genomic_DNA"/>
</dbReference>
<accession>A0ABY8U778</accession>
<dbReference type="InterPro" id="IPR004499">
    <property type="entry name" value="Pro-tRNA-ligase_IIa_arc-type"/>
</dbReference>
<evidence type="ECO:0000313" key="4">
    <source>
        <dbReference type="Proteomes" id="UP001244341"/>
    </source>
</evidence>
<dbReference type="Pfam" id="PF03129">
    <property type="entry name" value="HGTP_anticodon"/>
    <property type="match status" value="1"/>
</dbReference>
<feature type="region of interest" description="Disordered" evidence="1">
    <location>
        <begin position="1"/>
        <end position="103"/>
    </location>
</feature>
<protein>
    <recommendedName>
        <fullName evidence="2">Anticodon-binding domain-containing protein</fullName>
    </recommendedName>
</protein>
<proteinExistence type="predicted"/>
<evidence type="ECO:0000259" key="2">
    <source>
        <dbReference type="Pfam" id="PF03129"/>
    </source>
</evidence>
<dbReference type="PANTHER" id="PTHR43382">
    <property type="entry name" value="PROLYL-TRNA SYNTHETASE"/>
    <property type="match status" value="1"/>
</dbReference>
<feature type="compositionally biased region" description="Basic and acidic residues" evidence="1">
    <location>
        <begin position="51"/>
        <end position="67"/>
    </location>
</feature>
<feature type="compositionally biased region" description="Low complexity" evidence="1">
    <location>
        <begin position="281"/>
        <end position="293"/>
    </location>
</feature>
<keyword evidence="4" id="KW-1185">Reference proteome</keyword>
<dbReference type="SUPFAM" id="SSF52954">
    <property type="entry name" value="Class II aaRS ABD-related"/>
    <property type="match status" value="1"/>
</dbReference>
<reference evidence="3 4" key="1">
    <citation type="submission" date="2023-05" db="EMBL/GenBank/DDBJ databases">
        <title>A 100% complete, gapless, phased diploid assembly of the Scenedesmus obliquus UTEX 3031 genome.</title>
        <authorList>
            <person name="Biondi T.C."/>
            <person name="Hanschen E.R."/>
            <person name="Kwon T."/>
            <person name="Eng W."/>
            <person name="Kruse C.P.S."/>
            <person name="Koehler S.I."/>
            <person name="Kunde Y."/>
            <person name="Gleasner C.D."/>
            <person name="You Mak K.T."/>
            <person name="Polle J."/>
            <person name="Hovde B.T."/>
            <person name="Starkenburg S.R."/>
        </authorList>
    </citation>
    <scope>NUCLEOTIDE SEQUENCE [LARGE SCALE GENOMIC DNA]</scope>
    <source>
        <strain evidence="3 4">DOE0152z</strain>
    </source>
</reference>
<evidence type="ECO:0000313" key="3">
    <source>
        <dbReference type="EMBL" id="WIA16262.1"/>
    </source>
</evidence>
<name>A0ABY8U778_TETOB</name>
<evidence type="ECO:0000256" key="1">
    <source>
        <dbReference type="SAM" id="MobiDB-lite"/>
    </source>
</evidence>
<feature type="compositionally biased region" description="Low complexity" evidence="1">
    <location>
        <begin position="236"/>
        <end position="251"/>
    </location>
</feature>
<dbReference type="PANTHER" id="PTHR43382:SF2">
    <property type="entry name" value="BIFUNCTIONAL GLUTAMATE_PROLINE--TRNA LIGASE"/>
    <property type="match status" value="1"/>
</dbReference>